<gene>
    <name evidence="1" type="ORF">GTP44_01120</name>
</gene>
<evidence type="ECO:0000313" key="1">
    <source>
        <dbReference type="EMBL" id="MYM80560.1"/>
    </source>
</evidence>
<organism evidence="1 2">
    <name type="scientific">Duganella lactea</name>
    <dbReference type="NCBI Taxonomy" id="2692173"/>
    <lineage>
        <taxon>Bacteria</taxon>
        <taxon>Pseudomonadati</taxon>
        <taxon>Pseudomonadota</taxon>
        <taxon>Betaproteobacteria</taxon>
        <taxon>Burkholderiales</taxon>
        <taxon>Oxalobacteraceae</taxon>
        <taxon>Telluria group</taxon>
        <taxon>Duganella</taxon>
    </lineage>
</organism>
<protein>
    <submittedName>
        <fullName evidence="1">DUF3164 family protein</fullName>
    </submittedName>
</protein>
<comment type="caution">
    <text evidence="1">The sequence shown here is derived from an EMBL/GenBank/DDBJ whole genome shotgun (WGS) entry which is preliminary data.</text>
</comment>
<sequence length="209" mass="23084">MNATAQQLDVPEGFRKNAQGHLIPVDTIKPIDLARDSLVQELIEGAKAQNKALAQFKAGVFADVAAFVTLSAEQYEAKLGGKKGNVTLVSFDGRYKVNVATAENITFDERLQAAKGLIDECIHDWSRDSGPEIKVIVQQAFDTDKEGNISTGRILGLRRLDIKDERWQRAMQAIGESVQVIGTSQYVRFYERVGSTDQYQPISLDVAKV</sequence>
<dbReference type="InterPro" id="IPR021505">
    <property type="entry name" value="Phage_B3_Orf6"/>
</dbReference>
<name>A0A6L8MD19_9BURK</name>
<dbReference type="EMBL" id="WWCP01000001">
    <property type="protein sequence ID" value="MYM80560.1"/>
    <property type="molecule type" value="Genomic_DNA"/>
</dbReference>
<dbReference type="RefSeq" id="WP_161017969.1">
    <property type="nucleotide sequence ID" value="NZ_WWCP01000001.1"/>
</dbReference>
<dbReference type="Pfam" id="PF11363">
    <property type="entry name" value="DUF3164"/>
    <property type="match status" value="1"/>
</dbReference>
<accession>A0A6L8MD19</accession>
<dbReference type="AlphaFoldDB" id="A0A6L8MD19"/>
<evidence type="ECO:0000313" key="2">
    <source>
        <dbReference type="Proteomes" id="UP000474565"/>
    </source>
</evidence>
<dbReference type="Proteomes" id="UP000474565">
    <property type="component" value="Unassembled WGS sequence"/>
</dbReference>
<proteinExistence type="predicted"/>
<reference evidence="1 2" key="1">
    <citation type="submission" date="2019-12" db="EMBL/GenBank/DDBJ databases">
        <title>Novel species isolated from a subtropical stream in China.</title>
        <authorList>
            <person name="Lu H."/>
        </authorList>
    </citation>
    <scope>NUCLEOTIDE SEQUENCE [LARGE SCALE GENOMIC DNA]</scope>
    <source>
        <strain evidence="1 2">FT50W</strain>
    </source>
</reference>